<dbReference type="GO" id="GO:0009882">
    <property type="term" value="F:blue light photoreceptor activity"/>
    <property type="evidence" value="ECO:0007669"/>
    <property type="project" value="InterPro"/>
</dbReference>
<dbReference type="SMART" id="SM01034">
    <property type="entry name" value="BLUF"/>
    <property type="match status" value="1"/>
</dbReference>
<dbReference type="InterPro" id="IPR007024">
    <property type="entry name" value="BLUF_domain"/>
</dbReference>
<reference evidence="2 3" key="1">
    <citation type="journal article" date="2013" name="Int. J. Syst. Evol. Microbiol.">
        <title>Kordia antarctica sp. nov., isolated from Antarctic seawater.</title>
        <authorList>
            <person name="Baek K."/>
            <person name="Choi A."/>
            <person name="Kang I."/>
            <person name="Lee K."/>
            <person name="Cho J.C."/>
        </authorList>
    </citation>
    <scope>NUCLEOTIDE SEQUENCE [LARGE SCALE GENOMIC DNA]</scope>
    <source>
        <strain evidence="2 3">IMCC3317</strain>
    </source>
</reference>
<dbReference type="AlphaFoldDB" id="A0A7L4ZGC4"/>
<dbReference type="Proteomes" id="UP000464657">
    <property type="component" value="Chromosome"/>
</dbReference>
<sequence length="147" mass="17039">MYTLTYESTAVGKPSVEDMEHLMEKARANNAVYGITGCLVYYNGGFIQIIEGEKDDILTLFERIKLDPRHTDVHLFSDNNITERTFNGWGMPYFVSNENTTSRFEIEQFKNNISLLSDLSEKTNTTVLLFWRRIKLLLNNPAEEVYI</sequence>
<dbReference type="EMBL" id="CP019288">
    <property type="protein sequence ID" value="QHI34974.1"/>
    <property type="molecule type" value="Genomic_DNA"/>
</dbReference>
<proteinExistence type="predicted"/>
<organism evidence="2 3">
    <name type="scientific">Kordia antarctica</name>
    <dbReference type="NCBI Taxonomy" id="1218801"/>
    <lineage>
        <taxon>Bacteria</taxon>
        <taxon>Pseudomonadati</taxon>
        <taxon>Bacteroidota</taxon>
        <taxon>Flavobacteriia</taxon>
        <taxon>Flavobacteriales</taxon>
        <taxon>Flavobacteriaceae</taxon>
        <taxon>Kordia</taxon>
    </lineage>
</organism>
<dbReference type="Gene3D" id="3.30.70.100">
    <property type="match status" value="1"/>
</dbReference>
<dbReference type="SUPFAM" id="SSF54975">
    <property type="entry name" value="Acylphosphatase/BLUF domain-like"/>
    <property type="match status" value="1"/>
</dbReference>
<feature type="domain" description="BLUF" evidence="1">
    <location>
        <begin position="1"/>
        <end position="92"/>
    </location>
</feature>
<keyword evidence="3" id="KW-1185">Reference proteome</keyword>
<gene>
    <name evidence="2" type="ORF">IMCC3317_03200</name>
</gene>
<dbReference type="RefSeq" id="WP_160127753.1">
    <property type="nucleotide sequence ID" value="NZ_CP019288.1"/>
</dbReference>
<dbReference type="GO" id="GO:0071949">
    <property type="term" value="F:FAD binding"/>
    <property type="evidence" value="ECO:0007669"/>
    <property type="project" value="InterPro"/>
</dbReference>
<evidence type="ECO:0000313" key="3">
    <source>
        <dbReference type="Proteomes" id="UP000464657"/>
    </source>
</evidence>
<protein>
    <recommendedName>
        <fullName evidence="1">BLUF domain-containing protein</fullName>
    </recommendedName>
</protein>
<name>A0A7L4ZGC4_9FLAO</name>
<evidence type="ECO:0000259" key="1">
    <source>
        <dbReference type="PROSITE" id="PS50925"/>
    </source>
</evidence>
<dbReference type="PROSITE" id="PS50925">
    <property type="entry name" value="BLUF"/>
    <property type="match status" value="1"/>
</dbReference>
<accession>A0A7L4ZGC4</accession>
<dbReference type="OrthoDB" id="1122028at2"/>
<evidence type="ECO:0000313" key="2">
    <source>
        <dbReference type="EMBL" id="QHI34974.1"/>
    </source>
</evidence>
<dbReference type="KEGG" id="kan:IMCC3317_03200"/>
<dbReference type="Pfam" id="PF04940">
    <property type="entry name" value="BLUF"/>
    <property type="match status" value="1"/>
</dbReference>
<dbReference type="InterPro" id="IPR036046">
    <property type="entry name" value="Acylphosphatase-like_dom_sf"/>
</dbReference>